<protein>
    <recommendedName>
        <fullName evidence="3">Ribosomal protein L7/L12 C-terminal domain-containing protein</fullName>
    </recommendedName>
</protein>
<accession>A0A8J3EKW7</accession>
<comment type="caution">
    <text evidence="1">The sequence shown here is derived from an EMBL/GenBank/DDBJ whole genome shotgun (WGS) entry which is preliminary data.</text>
</comment>
<dbReference type="RefSeq" id="WP_188496098.1">
    <property type="nucleotide sequence ID" value="NZ_BMFV01000004.1"/>
</dbReference>
<dbReference type="AlphaFoldDB" id="A0A8J3EKW7"/>
<dbReference type="EMBL" id="BMFV01000004">
    <property type="protein sequence ID" value="GGH76833.1"/>
    <property type="molecule type" value="Genomic_DNA"/>
</dbReference>
<dbReference type="Proteomes" id="UP000656813">
    <property type="component" value="Unassembled WGS sequence"/>
</dbReference>
<organism evidence="1 2">
    <name type="scientific">Pullulanibacillus pueri</name>
    <dbReference type="NCBI Taxonomy" id="1437324"/>
    <lineage>
        <taxon>Bacteria</taxon>
        <taxon>Bacillati</taxon>
        <taxon>Bacillota</taxon>
        <taxon>Bacilli</taxon>
        <taxon>Bacillales</taxon>
        <taxon>Sporolactobacillaceae</taxon>
        <taxon>Pullulanibacillus</taxon>
    </lineage>
</organism>
<name>A0A8J3EKW7_9BACL</name>
<evidence type="ECO:0008006" key="3">
    <source>
        <dbReference type="Google" id="ProtNLM"/>
    </source>
</evidence>
<reference evidence="1" key="2">
    <citation type="submission" date="2020-09" db="EMBL/GenBank/DDBJ databases">
        <authorList>
            <person name="Sun Q."/>
            <person name="Zhou Y."/>
        </authorList>
    </citation>
    <scope>NUCLEOTIDE SEQUENCE</scope>
    <source>
        <strain evidence="1">CGMCC 1.12777</strain>
    </source>
</reference>
<keyword evidence="2" id="KW-1185">Reference proteome</keyword>
<reference evidence="1" key="1">
    <citation type="journal article" date="2014" name="Int. J. Syst. Evol. Microbiol.">
        <title>Complete genome sequence of Corynebacterium casei LMG S-19264T (=DSM 44701T), isolated from a smear-ripened cheese.</title>
        <authorList>
            <consortium name="US DOE Joint Genome Institute (JGI-PGF)"/>
            <person name="Walter F."/>
            <person name="Albersmeier A."/>
            <person name="Kalinowski J."/>
            <person name="Ruckert C."/>
        </authorList>
    </citation>
    <scope>NUCLEOTIDE SEQUENCE</scope>
    <source>
        <strain evidence="1">CGMCC 1.12777</strain>
    </source>
</reference>
<evidence type="ECO:0000313" key="1">
    <source>
        <dbReference type="EMBL" id="GGH76833.1"/>
    </source>
</evidence>
<proteinExistence type="predicted"/>
<evidence type="ECO:0000313" key="2">
    <source>
        <dbReference type="Proteomes" id="UP000656813"/>
    </source>
</evidence>
<sequence>MIYLLCSILLVFFILIVRVSEKLSTLDSRFKRIQTTLDQIAKQVNVPEDPINETIRALVKEGKTVEAVKETRKAFGFSLLEAKKYVDDFTHKGGS</sequence>
<dbReference type="NCBIfam" id="NF005269">
    <property type="entry name" value="PRK06771.1"/>
    <property type="match status" value="1"/>
</dbReference>
<gene>
    <name evidence="1" type="ORF">GCM10007096_07830</name>
</gene>